<dbReference type="STRING" id="572478.Vdis_0693"/>
<dbReference type="HOGENOM" id="CLU_139698_1_1_2"/>
<accession>E1QNB7</accession>
<evidence type="ECO:0000313" key="10">
    <source>
        <dbReference type="Proteomes" id="UP000006681"/>
    </source>
</evidence>
<dbReference type="PROSITE" id="PS51379">
    <property type="entry name" value="4FE4S_FER_2"/>
    <property type="match status" value="2"/>
</dbReference>
<reference evidence="9 10" key="1">
    <citation type="journal article" date="2010" name="Stand. Genomic Sci.">
        <title>Complete genome sequence of Vulcanisaeta distributa type strain (IC-017).</title>
        <authorList>
            <person name="Mavromatis K."/>
            <person name="Sikorski J."/>
            <person name="Pabst E."/>
            <person name="Teshima H."/>
            <person name="Lapidus A."/>
            <person name="Lucas S."/>
            <person name="Nolan M."/>
            <person name="Glavina Del Rio T."/>
            <person name="Cheng J.F."/>
            <person name="Bruce D."/>
            <person name="Goodwin L."/>
            <person name="Pitluck S."/>
            <person name="Liolios K."/>
            <person name="Ivanova N."/>
            <person name="Mikhailova N."/>
            <person name="Pati A."/>
            <person name="Chen A."/>
            <person name="Palaniappan K."/>
            <person name="Land M."/>
            <person name="Hauser L."/>
            <person name="Chang Y.J."/>
            <person name="Jeffries C.D."/>
            <person name="Rohde M."/>
            <person name="Spring S."/>
            <person name="Goker M."/>
            <person name="Wirth R."/>
            <person name="Woyke T."/>
            <person name="Bristow J."/>
            <person name="Eisen J.A."/>
            <person name="Markowitz V."/>
            <person name="Hugenholtz P."/>
            <person name="Klenk H.P."/>
            <person name="Kyrpides N.C."/>
        </authorList>
    </citation>
    <scope>NUCLEOTIDE SEQUENCE [LARGE SCALE GENOMIC DNA]</scope>
    <source>
        <strain evidence="10">DSM 14429 / JCM 11212 / NBRC 100878 / IC-017</strain>
    </source>
</reference>
<sequence>MSTGAWAPKSIKLLGWRELPAIGGYVIEPMSTARNNTGSWRTEKPVINQDLCIRCRTCWTYCPEPAILELDKPYITKDGRKYDITYEIDYDHCKGCGICAHECPVKAITMIPEGVEE</sequence>
<dbReference type="GO" id="GO:0046872">
    <property type="term" value="F:metal ion binding"/>
    <property type="evidence" value="ECO:0007669"/>
    <property type="project" value="UniProtKB-KW"/>
</dbReference>
<evidence type="ECO:0000256" key="2">
    <source>
        <dbReference type="ARBA" id="ARBA00022485"/>
    </source>
</evidence>
<keyword evidence="5" id="KW-0813">Transport</keyword>
<keyword evidence="4" id="KW-0677">Repeat</keyword>
<protein>
    <submittedName>
        <fullName evidence="9">Pyruvate ferredoxin/flavodoxin oxidoreductase, delta subunit</fullName>
    </submittedName>
</protein>
<evidence type="ECO:0000256" key="4">
    <source>
        <dbReference type="ARBA" id="ARBA00022737"/>
    </source>
</evidence>
<dbReference type="eggNOG" id="arCOG01604">
    <property type="taxonomic scope" value="Archaea"/>
</dbReference>
<dbReference type="GO" id="GO:0016625">
    <property type="term" value="F:oxidoreductase activity, acting on the aldehyde or oxo group of donors, iron-sulfur protein as acceptor"/>
    <property type="evidence" value="ECO:0007669"/>
    <property type="project" value="InterPro"/>
</dbReference>
<keyword evidence="3" id="KW-0479">Metal-binding</keyword>
<dbReference type="InterPro" id="IPR011898">
    <property type="entry name" value="PorD_KorD"/>
</dbReference>
<dbReference type="GeneID" id="9751617"/>
<proteinExistence type="predicted"/>
<evidence type="ECO:0000256" key="7">
    <source>
        <dbReference type="ARBA" id="ARBA00023014"/>
    </source>
</evidence>
<evidence type="ECO:0000259" key="8">
    <source>
        <dbReference type="PROSITE" id="PS51379"/>
    </source>
</evidence>
<gene>
    <name evidence="9" type="ordered locus">Vdis_0693</name>
</gene>
<organism evidence="9 10">
    <name type="scientific">Vulcanisaeta distributa (strain DSM 14429 / JCM 11212 / NBRC 100878 / IC-017)</name>
    <dbReference type="NCBI Taxonomy" id="572478"/>
    <lineage>
        <taxon>Archaea</taxon>
        <taxon>Thermoproteota</taxon>
        <taxon>Thermoprotei</taxon>
        <taxon>Thermoproteales</taxon>
        <taxon>Thermoproteaceae</taxon>
        <taxon>Vulcanisaeta</taxon>
    </lineage>
</organism>
<keyword evidence="10" id="KW-1185">Reference proteome</keyword>
<dbReference type="KEGG" id="vdi:Vdis_0693"/>
<dbReference type="Pfam" id="PF14697">
    <property type="entry name" value="Fer4_21"/>
    <property type="match status" value="1"/>
</dbReference>
<keyword evidence="9" id="KW-0670">Pyruvate</keyword>
<evidence type="ECO:0000313" key="9">
    <source>
        <dbReference type="EMBL" id="ADN50087.1"/>
    </source>
</evidence>
<dbReference type="PANTHER" id="PTHR43724">
    <property type="entry name" value="PYRUVATE SYNTHASE SUBUNIT PORD"/>
    <property type="match status" value="1"/>
</dbReference>
<dbReference type="PANTHER" id="PTHR43724:SF1">
    <property type="entry name" value="PYRUVATE SYNTHASE SUBUNIT PORD"/>
    <property type="match status" value="1"/>
</dbReference>
<dbReference type="AlphaFoldDB" id="E1QNB7"/>
<dbReference type="Gene3D" id="3.30.70.20">
    <property type="match status" value="2"/>
</dbReference>
<dbReference type="Proteomes" id="UP000006681">
    <property type="component" value="Chromosome"/>
</dbReference>
<keyword evidence="6" id="KW-0408">Iron</keyword>
<keyword evidence="7" id="KW-0411">Iron-sulfur</keyword>
<name>E1QNB7_VULDI</name>
<evidence type="ECO:0000256" key="1">
    <source>
        <dbReference type="ARBA" id="ARBA00001966"/>
    </source>
</evidence>
<dbReference type="GO" id="GO:0051539">
    <property type="term" value="F:4 iron, 4 sulfur cluster binding"/>
    <property type="evidence" value="ECO:0007669"/>
    <property type="project" value="UniProtKB-KW"/>
</dbReference>
<dbReference type="EMBL" id="CP002100">
    <property type="protein sequence ID" value="ADN50087.1"/>
    <property type="molecule type" value="Genomic_DNA"/>
</dbReference>
<evidence type="ECO:0000256" key="3">
    <source>
        <dbReference type="ARBA" id="ARBA00022723"/>
    </source>
</evidence>
<dbReference type="RefSeq" id="WP_013335812.1">
    <property type="nucleotide sequence ID" value="NC_014537.1"/>
</dbReference>
<feature type="domain" description="4Fe-4S ferredoxin-type" evidence="8">
    <location>
        <begin position="84"/>
        <end position="113"/>
    </location>
</feature>
<dbReference type="NCBIfam" id="TIGR02179">
    <property type="entry name" value="PorD_KorD"/>
    <property type="match status" value="1"/>
</dbReference>
<dbReference type="PROSITE" id="PS00198">
    <property type="entry name" value="4FE4S_FER_1"/>
    <property type="match status" value="1"/>
</dbReference>
<evidence type="ECO:0000256" key="5">
    <source>
        <dbReference type="ARBA" id="ARBA00022982"/>
    </source>
</evidence>
<dbReference type="InterPro" id="IPR017900">
    <property type="entry name" value="4Fe4S_Fe_S_CS"/>
</dbReference>
<feature type="domain" description="4Fe-4S ferredoxin-type" evidence="8">
    <location>
        <begin position="43"/>
        <end position="73"/>
    </location>
</feature>
<keyword evidence="2" id="KW-0004">4Fe-4S</keyword>
<dbReference type="OrthoDB" id="23478at2157"/>
<comment type="cofactor">
    <cofactor evidence="1">
        <name>[4Fe-4S] cluster</name>
        <dbReference type="ChEBI" id="CHEBI:49883"/>
    </cofactor>
</comment>
<reference evidence="10" key="2">
    <citation type="journal article" date="2010" name="Stand. Genomic Sci.">
        <title>Complete genome sequence of Vulcanisaeta distributa type strain (IC-017T).</title>
        <authorList>
            <person name="Mavromatis K."/>
            <person name="Sikorski J."/>
            <person name="Pabst E."/>
            <person name="Teshima H."/>
            <person name="Lapidus A."/>
            <person name="Lucas S."/>
            <person name="Nolan M."/>
            <person name="Glavina Del Rio T."/>
            <person name="Cheng J."/>
            <person name="Bruce D."/>
            <person name="Goodwin L."/>
            <person name="Pitluck S."/>
            <person name="Liolios K."/>
            <person name="Ivanova N."/>
            <person name="Mikhailova N."/>
            <person name="Pati A."/>
            <person name="Chen A."/>
            <person name="Palaniappan K."/>
            <person name="Land M."/>
            <person name="Hauser L."/>
            <person name="Chang Y."/>
            <person name="Jeffries C."/>
            <person name="Rohde M."/>
            <person name="Spring S."/>
            <person name="Goker M."/>
            <person name="Wirth R."/>
            <person name="Woyke T."/>
            <person name="Bristow J."/>
            <person name="Eisen J."/>
            <person name="Markowitz V."/>
            <person name="Hugenholtz P."/>
            <person name="Klenk H."/>
            <person name="Kyrpides N."/>
        </authorList>
    </citation>
    <scope>NUCLEOTIDE SEQUENCE [LARGE SCALE GENOMIC DNA]</scope>
    <source>
        <strain evidence="10">DSM 14429 / JCM 11212 / NBRC 100878 / IC-017</strain>
    </source>
</reference>
<evidence type="ECO:0000256" key="6">
    <source>
        <dbReference type="ARBA" id="ARBA00023004"/>
    </source>
</evidence>
<keyword evidence="5" id="KW-0249">Electron transport</keyword>
<dbReference type="InterPro" id="IPR017896">
    <property type="entry name" value="4Fe4S_Fe-S-bd"/>
</dbReference>
<dbReference type="SUPFAM" id="SSF54862">
    <property type="entry name" value="4Fe-4S ferredoxins"/>
    <property type="match status" value="1"/>
</dbReference>